<gene>
    <name evidence="1" type="ORF">L2E82_44632</name>
</gene>
<name>A0ACB8ZPX0_CICIN</name>
<dbReference type="EMBL" id="CM042016">
    <property type="protein sequence ID" value="KAI3700019.1"/>
    <property type="molecule type" value="Genomic_DNA"/>
</dbReference>
<evidence type="ECO:0000313" key="2">
    <source>
        <dbReference type="Proteomes" id="UP001055811"/>
    </source>
</evidence>
<keyword evidence="2" id="KW-1185">Reference proteome</keyword>
<reference evidence="2" key="1">
    <citation type="journal article" date="2022" name="Mol. Ecol. Resour.">
        <title>The genomes of chicory, endive, great burdock and yacon provide insights into Asteraceae palaeo-polyploidization history and plant inulin production.</title>
        <authorList>
            <person name="Fan W."/>
            <person name="Wang S."/>
            <person name="Wang H."/>
            <person name="Wang A."/>
            <person name="Jiang F."/>
            <person name="Liu H."/>
            <person name="Zhao H."/>
            <person name="Xu D."/>
            <person name="Zhang Y."/>
        </authorList>
    </citation>
    <scope>NUCLEOTIDE SEQUENCE [LARGE SCALE GENOMIC DNA]</scope>
    <source>
        <strain evidence="2">cv. Punajuju</strain>
    </source>
</reference>
<comment type="caution">
    <text evidence="1">The sequence shown here is derived from an EMBL/GenBank/DDBJ whole genome shotgun (WGS) entry which is preliminary data.</text>
</comment>
<evidence type="ECO:0000313" key="1">
    <source>
        <dbReference type="EMBL" id="KAI3700019.1"/>
    </source>
</evidence>
<reference evidence="1 2" key="2">
    <citation type="journal article" date="2022" name="Mol. Ecol. Resour.">
        <title>The genomes of chicory, endive, great burdock and yacon provide insights into Asteraceae paleo-polyploidization history and plant inulin production.</title>
        <authorList>
            <person name="Fan W."/>
            <person name="Wang S."/>
            <person name="Wang H."/>
            <person name="Wang A."/>
            <person name="Jiang F."/>
            <person name="Liu H."/>
            <person name="Zhao H."/>
            <person name="Xu D."/>
            <person name="Zhang Y."/>
        </authorList>
    </citation>
    <scope>NUCLEOTIDE SEQUENCE [LARGE SCALE GENOMIC DNA]</scope>
    <source>
        <strain evidence="2">cv. Punajuju</strain>
        <tissue evidence="1">Leaves</tissue>
    </source>
</reference>
<proteinExistence type="predicted"/>
<protein>
    <submittedName>
        <fullName evidence="1">Uncharacterized protein</fullName>
    </submittedName>
</protein>
<accession>A0ACB8ZPX0</accession>
<organism evidence="1 2">
    <name type="scientific">Cichorium intybus</name>
    <name type="common">Chicory</name>
    <dbReference type="NCBI Taxonomy" id="13427"/>
    <lineage>
        <taxon>Eukaryota</taxon>
        <taxon>Viridiplantae</taxon>
        <taxon>Streptophyta</taxon>
        <taxon>Embryophyta</taxon>
        <taxon>Tracheophyta</taxon>
        <taxon>Spermatophyta</taxon>
        <taxon>Magnoliopsida</taxon>
        <taxon>eudicotyledons</taxon>
        <taxon>Gunneridae</taxon>
        <taxon>Pentapetalae</taxon>
        <taxon>asterids</taxon>
        <taxon>campanulids</taxon>
        <taxon>Asterales</taxon>
        <taxon>Asteraceae</taxon>
        <taxon>Cichorioideae</taxon>
        <taxon>Cichorieae</taxon>
        <taxon>Cichoriinae</taxon>
        <taxon>Cichorium</taxon>
    </lineage>
</organism>
<sequence>MPPRRRNARRAPIATPEPPMMDSATFQAAVTAAVAAAVAQINTNGTNGNGSGNGTNDSTNGETSNQSLVCSYKDFANCKPVAFYGTGGVLALTRWIEKTESIFDISACPEEFKVKYAACTFAETAMSMSWWKGHVKALTLPVANSMSWEELKTMLMKEYCPRGEIQKLEQELWNLTMKESMKVERYIWGLSPLIQGNVEAASPATFDSAKRLAQRLVDHGVRQGTMTSKTDQPREKDHKRKP</sequence>
<dbReference type="Proteomes" id="UP001055811">
    <property type="component" value="Linkage Group LG08"/>
</dbReference>